<dbReference type="InterPro" id="IPR032675">
    <property type="entry name" value="LRR_dom_sf"/>
</dbReference>
<proteinExistence type="predicted"/>
<dbReference type="EMBL" id="JAWWNJ010000268">
    <property type="protein sequence ID" value="KAK6966513.1"/>
    <property type="molecule type" value="Genomic_DNA"/>
</dbReference>
<comment type="caution">
    <text evidence="1">The sequence shown here is derived from an EMBL/GenBank/DDBJ whole genome shotgun (WGS) entry which is preliminary data.</text>
</comment>
<accession>A0AAV9Z1J3</accession>
<dbReference type="Proteomes" id="UP001362999">
    <property type="component" value="Unassembled WGS sequence"/>
</dbReference>
<dbReference type="Gene3D" id="3.80.10.10">
    <property type="entry name" value="Ribonuclease Inhibitor"/>
    <property type="match status" value="1"/>
</dbReference>
<organism evidence="1 2">
    <name type="scientific">Favolaschia claudopus</name>
    <dbReference type="NCBI Taxonomy" id="2862362"/>
    <lineage>
        <taxon>Eukaryota</taxon>
        <taxon>Fungi</taxon>
        <taxon>Dikarya</taxon>
        <taxon>Basidiomycota</taxon>
        <taxon>Agaricomycotina</taxon>
        <taxon>Agaricomycetes</taxon>
        <taxon>Agaricomycetidae</taxon>
        <taxon>Agaricales</taxon>
        <taxon>Marasmiineae</taxon>
        <taxon>Mycenaceae</taxon>
        <taxon>Favolaschia</taxon>
    </lineage>
</organism>
<protein>
    <recommendedName>
        <fullName evidence="3">F-box domain-containing protein</fullName>
    </recommendedName>
</protein>
<dbReference type="AlphaFoldDB" id="A0AAV9Z1J3"/>
<sequence length="541" mass="62153">MRKRESELNDDILLEVFLSPELTIYDRLEISLVSHRFRWLLMPILFRQTTWSPWSRNEWHSFPPPPLRPYIQRIMNISREQSRQPNAEERRSMVSQLNRALSSLVAVHTFVFDLMPGGIWPQAFLTVLSAPAVRSLILDQIPWAQDSLYPDDDYVFTSDIHQRISDSAPSALRCFSYNVPHLYEGEYARFMAVPLCREPHQLEAEIRNLRAILGSCSSSLQSLTLPGEHVLRSIDTYLGWQSLRELKLEGYWPHTDTASGVTMYSLLHALPTLRAVSLCCSESYRTTSQHAGFTIVSSDSAIQSLDCDNSFLPNIEKFELASPPQDERIISLLSPALQQLSLVAYPVTTKHVSRMVYNNRPASGLLPVLAGVHFTAVIRLELWYTVDESEGKLLDRLPQVFPSLRKLELHRLLANGMPDPDWNPVVSAKCLLHVLPRFKSFRIFALESPDPRKPRPTRGMTPVMAKHLRKLRSIAEEMVQFTPWLCEVWMSIQYDDYVTWEEWELISDCNTTRLHALQTSFRATYYSAEINGEPHSNDAML</sequence>
<keyword evidence="2" id="KW-1185">Reference proteome</keyword>
<evidence type="ECO:0008006" key="3">
    <source>
        <dbReference type="Google" id="ProtNLM"/>
    </source>
</evidence>
<name>A0AAV9Z1J3_9AGAR</name>
<reference evidence="1 2" key="1">
    <citation type="journal article" date="2024" name="J Genomics">
        <title>Draft genome sequencing and assembly of Favolaschia claudopus CIRM-BRFM 2984 isolated from oak limbs.</title>
        <authorList>
            <person name="Navarro D."/>
            <person name="Drula E."/>
            <person name="Chaduli D."/>
            <person name="Cazenave R."/>
            <person name="Ahrendt S."/>
            <person name="Wang J."/>
            <person name="Lipzen A."/>
            <person name="Daum C."/>
            <person name="Barry K."/>
            <person name="Grigoriev I.V."/>
            <person name="Favel A."/>
            <person name="Rosso M.N."/>
            <person name="Martin F."/>
        </authorList>
    </citation>
    <scope>NUCLEOTIDE SEQUENCE [LARGE SCALE GENOMIC DNA]</scope>
    <source>
        <strain evidence="1 2">CIRM-BRFM 2984</strain>
    </source>
</reference>
<gene>
    <name evidence="1" type="ORF">R3P38DRAFT_2672852</name>
</gene>
<evidence type="ECO:0000313" key="2">
    <source>
        <dbReference type="Proteomes" id="UP001362999"/>
    </source>
</evidence>
<evidence type="ECO:0000313" key="1">
    <source>
        <dbReference type="EMBL" id="KAK6966513.1"/>
    </source>
</evidence>